<sequence>MPSVQTTISTIPAGPGNSFCKATWNSFNSEMSFTSTTNFHSNTSCSSASGSQTHSARRYATTSGHKFMPAPIARPSRTKKASVGLGLGLPGGVLQRTLRANAYSFPKPTNLNTSKTRHGLGISFAPIPRPVSTPVETISESERLELRRSSVSALIGLGIYIPTVPLPGQSSGEVSSWSGNTQSDHSDYTDQTMNNMENGLPSPPLLPTRRSSPTRITTILDDDVTPPVVSIFSPNETPSEFIATPRAPRISFREAPPAEDLPVPFAPITNISRALPSANTTTNLMMGLGIENLNLQEQGTITFASAPSSVSSSNTSLILSGGSNFSTTSFVFQPFTPIAEEDSITTASTYFSSSSEGSSGIELDTLSPLGSLSSFSPPSSHFFDATPTAFTINGGVEPTYHLPTNLLVSPPEIVSQFASGYGLGFSHIVYETATPRISQLA</sequence>
<evidence type="ECO:0000313" key="2">
    <source>
        <dbReference type="Proteomes" id="UP001497453"/>
    </source>
</evidence>
<dbReference type="EMBL" id="OZ037952">
    <property type="protein sequence ID" value="CAL1716055.1"/>
    <property type="molecule type" value="Genomic_DNA"/>
</dbReference>
<dbReference type="Proteomes" id="UP001497453">
    <property type="component" value="Chromosome 9"/>
</dbReference>
<protein>
    <submittedName>
        <fullName evidence="1">Uncharacterized protein</fullName>
    </submittedName>
</protein>
<reference evidence="2" key="1">
    <citation type="submission" date="2024-04" db="EMBL/GenBank/DDBJ databases">
        <authorList>
            <person name="Shaw F."/>
            <person name="Minotto A."/>
        </authorList>
    </citation>
    <scope>NUCLEOTIDE SEQUENCE [LARGE SCALE GENOMIC DNA]</scope>
</reference>
<organism evidence="1 2">
    <name type="scientific">Somion occarium</name>
    <dbReference type="NCBI Taxonomy" id="3059160"/>
    <lineage>
        <taxon>Eukaryota</taxon>
        <taxon>Fungi</taxon>
        <taxon>Dikarya</taxon>
        <taxon>Basidiomycota</taxon>
        <taxon>Agaricomycotina</taxon>
        <taxon>Agaricomycetes</taxon>
        <taxon>Polyporales</taxon>
        <taxon>Cerrenaceae</taxon>
        <taxon>Somion</taxon>
    </lineage>
</organism>
<gene>
    <name evidence="1" type="ORF">GFSPODELE1_LOCUS10564</name>
</gene>
<accession>A0ABP1E7W7</accession>
<name>A0ABP1E7W7_9APHY</name>
<proteinExistence type="predicted"/>
<evidence type="ECO:0000313" key="1">
    <source>
        <dbReference type="EMBL" id="CAL1716055.1"/>
    </source>
</evidence>
<keyword evidence="2" id="KW-1185">Reference proteome</keyword>